<dbReference type="SUPFAM" id="SSF52058">
    <property type="entry name" value="L domain-like"/>
    <property type="match status" value="1"/>
</dbReference>
<keyword evidence="10" id="KW-0808">Transferase</keyword>
<name>A0A9N7N2F2_STRHE</name>
<dbReference type="PANTHER" id="PTHR48007:SF64">
    <property type="entry name" value="POLLEN RECEPTOR-LIKE KINASE 1"/>
    <property type="match status" value="1"/>
</dbReference>
<keyword evidence="10" id="KW-0675">Receptor</keyword>
<organism evidence="10 11">
    <name type="scientific">Striga hermonthica</name>
    <name type="common">Purple witchweed</name>
    <name type="synonym">Buchnera hermonthica</name>
    <dbReference type="NCBI Taxonomy" id="68872"/>
    <lineage>
        <taxon>Eukaryota</taxon>
        <taxon>Viridiplantae</taxon>
        <taxon>Streptophyta</taxon>
        <taxon>Embryophyta</taxon>
        <taxon>Tracheophyta</taxon>
        <taxon>Spermatophyta</taxon>
        <taxon>Magnoliopsida</taxon>
        <taxon>eudicotyledons</taxon>
        <taxon>Gunneridae</taxon>
        <taxon>Pentapetalae</taxon>
        <taxon>asterids</taxon>
        <taxon>lamiids</taxon>
        <taxon>Lamiales</taxon>
        <taxon>Orobanchaceae</taxon>
        <taxon>Buchnereae</taxon>
        <taxon>Striga</taxon>
    </lineage>
</organism>
<dbReference type="PANTHER" id="PTHR48007">
    <property type="entry name" value="LEUCINE-RICH REPEAT RECEPTOR-LIKE PROTEIN KINASE PXC1"/>
    <property type="match status" value="1"/>
</dbReference>
<dbReference type="InterPro" id="IPR046959">
    <property type="entry name" value="PRK1-6/SRF4-like"/>
</dbReference>
<keyword evidence="5 8" id="KW-1133">Transmembrane helix</keyword>
<dbReference type="GO" id="GO:0004672">
    <property type="term" value="F:protein kinase activity"/>
    <property type="evidence" value="ECO:0007669"/>
    <property type="project" value="InterPro"/>
</dbReference>
<feature type="transmembrane region" description="Helical" evidence="8">
    <location>
        <begin position="106"/>
        <end position="129"/>
    </location>
</feature>
<keyword evidence="4" id="KW-0677">Repeat</keyword>
<dbReference type="InterPro" id="IPR001611">
    <property type="entry name" value="Leu-rich_rpt"/>
</dbReference>
<feature type="domain" description="Protein kinase" evidence="9">
    <location>
        <begin position="203"/>
        <end position="471"/>
    </location>
</feature>
<dbReference type="SUPFAM" id="SSF56112">
    <property type="entry name" value="Protein kinase-like (PK-like)"/>
    <property type="match status" value="1"/>
</dbReference>
<dbReference type="OrthoDB" id="346907at2759"/>
<evidence type="ECO:0000256" key="3">
    <source>
        <dbReference type="ARBA" id="ARBA00022692"/>
    </source>
</evidence>
<evidence type="ECO:0000256" key="8">
    <source>
        <dbReference type="SAM" id="Phobius"/>
    </source>
</evidence>
<dbReference type="EMBL" id="CACSLK010020742">
    <property type="protein sequence ID" value="CAA0821203.1"/>
    <property type="molecule type" value="Genomic_DNA"/>
</dbReference>
<keyword evidence="2" id="KW-0433">Leucine-rich repeat</keyword>
<keyword evidence="10" id="KW-0418">Kinase</keyword>
<dbReference type="AlphaFoldDB" id="A0A9N7N2F2"/>
<dbReference type="InterPro" id="IPR000719">
    <property type="entry name" value="Prot_kinase_dom"/>
</dbReference>
<dbReference type="Pfam" id="PF07714">
    <property type="entry name" value="PK_Tyr_Ser-Thr"/>
    <property type="match status" value="1"/>
</dbReference>
<gene>
    <name evidence="10" type="ORF">SHERM_19205</name>
</gene>
<protein>
    <submittedName>
        <fullName evidence="10">Probable LRR receptor-like serine/threonine-protein kinase</fullName>
    </submittedName>
</protein>
<dbReference type="GO" id="GO:0016020">
    <property type="term" value="C:membrane"/>
    <property type="evidence" value="ECO:0007669"/>
    <property type="project" value="UniProtKB-SubCell"/>
</dbReference>
<evidence type="ECO:0000256" key="1">
    <source>
        <dbReference type="ARBA" id="ARBA00004370"/>
    </source>
</evidence>
<evidence type="ECO:0000256" key="5">
    <source>
        <dbReference type="ARBA" id="ARBA00022989"/>
    </source>
</evidence>
<dbReference type="InterPro" id="IPR011009">
    <property type="entry name" value="Kinase-like_dom_sf"/>
</dbReference>
<comment type="caution">
    <text evidence="10">The sequence shown here is derived from an EMBL/GenBank/DDBJ whole genome shotgun (WGS) entry which is preliminary data.</text>
</comment>
<feature type="region of interest" description="Disordered" evidence="7">
    <location>
        <begin position="134"/>
        <end position="186"/>
    </location>
</feature>
<dbReference type="PROSITE" id="PS50011">
    <property type="entry name" value="PROTEIN_KINASE_DOM"/>
    <property type="match status" value="1"/>
</dbReference>
<keyword evidence="3 8" id="KW-0812">Transmembrane</keyword>
<dbReference type="Gene3D" id="1.10.510.10">
    <property type="entry name" value="Transferase(Phosphotransferase) domain 1"/>
    <property type="match status" value="1"/>
</dbReference>
<evidence type="ECO:0000256" key="6">
    <source>
        <dbReference type="ARBA" id="ARBA00023136"/>
    </source>
</evidence>
<keyword evidence="11" id="KW-1185">Reference proteome</keyword>
<dbReference type="InterPro" id="IPR032675">
    <property type="entry name" value="LRR_dom_sf"/>
</dbReference>
<dbReference type="Pfam" id="PF00560">
    <property type="entry name" value="LRR_1"/>
    <property type="match status" value="1"/>
</dbReference>
<dbReference type="Proteomes" id="UP001153555">
    <property type="component" value="Unassembled WGS sequence"/>
</dbReference>
<accession>A0A9N7N2F2</accession>
<dbReference type="InterPro" id="IPR001245">
    <property type="entry name" value="Ser-Thr/Tyr_kinase_cat_dom"/>
</dbReference>
<evidence type="ECO:0000313" key="10">
    <source>
        <dbReference type="EMBL" id="CAA0821203.1"/>
    </source>
</evidence>
<feature type="compositionally biased region" description="Basic residues" evidence="7">
    <location>
        <begin position="134"/>
        <end position="144"/>
    </location>
</feature>
<dbReference type="Gene3D" id="3.80.10.10">
    <property type="entry name" value="Ribonuclease Inhibitor"/>
    <property type="match status" value="1"/>
</dbReference>
<evidence type="ECO:0000259" key="9">
    <source>
        <dbReference type="PROSITE" id="PS50011"/>
    </source>
</evidence>
<evidence type="ECO:0000256" key="7">
    <source>
        <dbReference type="SAM" id="MobiDB-lite"/>
    </source>
</evidence>
<reference evidence="10" key="1">
    <citation type="submission" date="2019-12" db="EMBL/GenBank/DDBJ databases">
        <authorList>
            <person name="Scholes J."/>
        </authorList>
    </citation>
    <scope>NUCLEOTIDE SEQUENCE</scope>
</reference>
<evidence type="ECO:0000256" key="4">
    <source>
        <dbReference type="ARBA" id="ARBA00022737"/>
    </source>
</evidence>
<evidence type="ECO:0000256" key="2">
    <source>
        <dbReference type="ARBA" id="ARBA00022614"/>
    </source>
</evidence>
<evidence type="ECO:0000313" key="11">
    <source>
        <dbReference type="Proteomes" id="UP001153555"/>
    </source>
</evidence>
<sequence length="471" mass="51126">MANNNFTGPMPTSLESPKLIELRLENNGFTGHIPLISSEHLKIIDVSNNQLEGPIPAPLRNMNPASFSGNKALCGAPLDTPCPPVVSEPDADDTATKTDNTKLRTAVIVISILAALFAVATVLLLLIAANRRRRNGHGHHHTPRLGRAVPPDRDVEASSNVATLGVSATKKPSPKPGGGSPGNKLSFVSDERRATFELHDLMTASAEVLGSGNLGASYKAVLLDSPSPLVVKRFKQMSSVPRGDFFEHMARLGGLRHPNLLPLVAYLYRKHEKLLVFDYAANASLAAHLHNGAPTLPWPTRLTILRGVCRGLAYLHRELPTLNLPHGHLKSSNVLLDGEFNPLLADYALSPVINPEQVHQILVGYKAPEHGKKGQVSRKADVWCLGVLMLEVLTGKYLDHGSGSVDLTGGFVNGIVGEGAEVAFDKDMAAIDEEEMKKVLEIAKECCREEPEKRLDMEEVVRRVEQIHKEC</sequence>
<proteinExistence type="predicted"/>
<keyword evidence="6 8" id="KW-0472">Membrane</keyword>
<dbReference type="Gene3D" id="3.30.200.20">
    <property type="entry name" value="Phosphorylase Kinase, domain 1"/>
    <property type="match status" value="1"/>
</dbReference>
<dbReference type="GO" id="GO:0005524">
    <property type="term" value="F:ATP binding"/>
    <property type="evidence" value="ECO:0007669"/>
    <property type="project" value="InterPro"/>
</dbReference>
<comment type="subcellular location">
    <subcellularLocation>
        <location evidence="1">Membrane</location>
    </subcellularLocation>
</comment>